<dbReference type="AlphaFoldDB" id="A0A6A3H5E6"/>
<evidence type="ECO:0000256" key="4">
    <source>
        <dbReference type="ARBA" id="ARBA00022525"/>
    </source>
</evidence>
<feature type="domain" description="RxLR effector PexRD54 WY" evidence="8">
    <location>
        <begin position="354"/>
        <end position="393"/>
    </location>
</feature>
<accession>A0A6A3H5E6</accession>
<keyword evidence="6" id="KW-0843">Virulence</keyword>
<dbReference type="GO" id="GO:0005576">
    <property type="term" value="C:extracellular region"/>
    <property type="evidence" value="ECO:0007669"/>
    <property type="project" value="UniProtKB-SubCell"/>
</dbReference>
<feature type="chain" id="PRO_5025685082" description="RxLR effector PexRD54 WY domain-containing protein" evidence="7">
    <location>
        <begin position="20"/>
        <end position="456"/>
    </location>
</feature>
<evidence type="ECO:0000256" key="3">
    <source>
        <dbReference type="ARBA" id="ARBA00010400"/>
    </source>
</evidence>
<gene>
    <name evidence="9" type="ORF">PR001_g28968</name>
</gene>
<dbReference type="InterPro" id="IPR054463">
    <property type="entry name" value="PexRD54_WY"/>
</dbReference>
<dbReference type="GO" id="GO:0043657">
    <property type="term" value="C:host cell"/>
    <property type="evidence" value="ECO:0007669"/>
    <property type="project" value="UniProtKB-SubCell"/>
</dbReference>
<reference evidence="9 10" key="1">
    <citation type="submission" date="2018-09" db="EMBL/GenBank/DDBJ databases">
        <title>Genomic investigation of the strawberry pathogen Phytophthora fragariae indicates pathogenicity is determined by transcriptional variation in three key races.</title>
        <authorList>
            <person name="Adams T.M."/>
            <person name="Armitage A.D."/>
            <person name="Sobczyk M.K."/>
            <person name="Bates H.J."/>
            <person name="Dunwell J.M."/>
            <person name="Nellist C.F."/>
            <person name="Harrison R.J."/>
        </authorList>
    </citation>
    <scope>NUCLEOTIDE SEQUENCE [LARGE SCALE GENOMIC DNA]</scope>
    <source>
        <strain evidence="9 10">SCRP249</strain>
    </source>
</reference>
<organism evidence="9 10">
    <name type="scientific">Phytophthora rubi</name>
    <dbReference type="NCBI Taxonomy" id="129364"/>
    <lineage>
        <taxon>Eukaryota</taxon>
        <taxon>Sar</taxon>
        <taxon>Stramenopiles</taxon>
        <taxon>Oomycota</taxon>
        <taxon>Peronosporomycetes</taxon>
        <taxon>Peronosporales</taxon>
        <taxon>Peronosporaceae</taxon>
        <taxon>Phytophthora</taxon>
    </lineage>
</organism>
<evidence type="ECO:0000259" key="8">
    <source>
        <dbReference type="Pfam" id="PF22748"/>
    </source>
</evidence>
<dbReference type="Pfam" id="PF22748">
    <property type="entry name" value="PexRD54_WY"/>
    <property type="match status" value="1"/>
</dbReference>
<keyword evidence="5 7" id="KW-0732">Signal</keyword>
<evidence type="ECO:0000256" key="2">
    <source>
        <dbReference type="ARBA" id="ARBA00004613"/>
    </source>
</evidence>
<evidence type="ECO:0000313" key="10">
    <source>
        <dbReference type="Proteomes" id="UP000429607"/>
    </source>
</evidence>
<dbReference type="Pfam" id="PF16810">
    <property type="entry name" value="RXLR"/>
    <property type="match status" value="1"/>
</dbReference>
<comment type="similarity">
    <text evidence="3">Belongs to the RxLR effector family.</text>
</comment>
<evidence type="ECO:0000256" key="7">
    <source>
        <dbReference type="SAM" id="SignalP"/>
    </source>
</evidence>
<sequence length="456" mass="51575">MRLYRGVLTAATVLAIANAVSVVDNSIPALSTADQPTAVQNDISFQRLLRVVNDEDEERAININSIPGIKKITNMVDKRKASSWLKKGKVADDVFTKMKLNKVAGEKLFEDKKFLAWAKYVDDFNMKNPGKATSMIPTLTKNFGDDAVGRMIEAATKVEGTKRLATSLQTQQIKYWQSLEISADDVFRALKLDRKLDDVLTDPNLLVFNKYLVDFNTWNPGKSTTMVDTLRKSYGDIPVVKMLEAATKVESTKGIATRLQSQQIDIWKQMGLDSDDVFKLLRLDEGVDNLFSNSGFNIWVKYLDDFNANNPAKKTTVFNTLRSHFSDNMLSQLLIAAQKVPSTEKIATRLQNQQIKVWLDRKEFPDTVFKFLQLDKGVDNLLTNPQLSTWVKYASQYKMENPFTTQATMIGTFSAHYSDKALTKMLQEAKKVPKTKKLAMDLEVALINKWRANRAT</sequence>
<comment type="subcellular location">
    <subcellularLocation>
        <location evidence="1">Host cell</location>
    </subcellularLocation>
    <subcellularLocation>
        <location evidence="2">Secreted</location>
    </subcellularLocation>
</comment>
<evidence type="ECO:0000256" key="6">
    <source>
        <dbReference type="ARBA" id="ARBA00023026"/>
    </source>
</evidence>
<feature type="signal peptide" evidence="7">
    <location>
        <begin position="1"/>
        <end position="19"/>
    </location>
</feature>
<comment type="caution">
    <text evidence="9">The sequence shown here is derived from an EMBL/GenBank/DDBJ whole genome shotgun (WGS) entry which is preliminary data.</text>
</comment>
<evidence type="ECO:0000313" key="9">
    <source>
        <dbReference type="EMBL" id="KAE8964701.1"/>
    </source>
</evidence>
<dbReference type="Proteomes" id="UP000429607">
    <property type="component" value="Unassembled WGS sequence"/>
</dbReference>
<evidence type="ECO:0000256" key="5">
    <source>
        <dbReference type="ARBA" id="ARBA00022729"/>
    </source>
</evidence>
<keyword evidence="4" id="KW-0964">Secreted</keyword>
<dbReference type="EMBL" id="QXFV01005505">
    <property type="protein sequence ID" value="KAE8964701.1"/>
    <property type="molecule type" value="Genomic_DNA"/>
</dbReference>
<proteinExistence type="inferred from homology"/>
<name>A0A6A3H5E6_9STRA</name>
<evidence type="ECO:0000256" key="1">
    <source>
        <dbReference type="ARBA" id="ARBA00004340"/>
    </source>
</evidence>
<protein>
    <recommendedName>
        <fullName evidence="8">RxLR effector PexRD54 WY domain-containing protein</fullName>
    </recommendedName>
</protein>
<dbReference type="InterPro" id="IPR031825">
    <property type="entry name" value="RXLR"/>
</dbReference>